<evidence type="ECO:0000313" key="2">
    <source>
        <dbReference type="EMBL" id="BAM87688.1"/>
    </source>
</evidence>
<dbReference type="HOGENOM" id="CLU_288814_0_0_5"/>
<dbReference type="PATRIC" id="fig|1245469.3.peg.1712"/>
<dbReference type="AlphaFoldDB" id="M4Z301"/>
<proteinExistence type="predicted"/>
<dbReference type="KEGG" id="aol:S58_16800"/>
<dbReference type="EMBL" id="AP012603">
    <property type="protein sequence ID" value="BAM87688.1"/>
    <property type="molecule type" value="Genomic_DNA"/>
</dbReference>
<dbReference type="GeneID" id="301815611"/>
<evidence type="ECO:0000313" key="3">
    <source>
        <dbReference type="Proteomes" id="UP000011841"/>
    </source>
</evidence>
<accession>M4Z301</accession>
<dbReference type="InterPro" id="IPR032096">
    <property type="entry name" value="DUF4815"/>
</dbReference>
<feature type="domain" description="DUF4815" evidence="1">
    <location>
        <begin position="11"/>
        <end position="577"/>
    </location>
</feature>
<organism evidence="2 3">
    <name type="scientific">Bradyrhizobium oligotrophicum S58</name>
    <dbReference type="NCBI Taxonomy" id="1245469"/>
    <lineage>
        <taxon>Bacteria</taxon>
        <taxon>Pseudomonadati</taxon>
        <taxon>Pseudomonadota</taxon>
        <taxon>Alphaproteobacteria</taxon>
        <taxon>Hyphomicrobiales</taxon>
        <taxon>Nitrobacteraceae</taxon>
        <taxon>Bradyrhizobium</taxon>
    </lineage>
</organism>
<dbReference type="STRING" id="1245469.S58_16800"/>
<dbReference type="OrthoDB" id="2463879at2"/>
<name>M4Z301_9BRAD</name>
<dbReference type="Pfam" id="PF16075">
    <property type="entry name" value="DUF4815"/>
    <property type="match status" value="1"/>
</dbReference>
<protein>
    <submittedName>
        <fullName evidence="2">Putative virulence-associated protein</fullName>
    </submittedName>
</protein>
<dbReference type="eggNOG" id="ENOG502Z8AG">
    <property type="taxonomic scope" value="Bacteria"/>
</dbReference>
<sequence>MADARDQLPAYINTFNPTKGYQRLAAHYDRFLTSNEINVMQDIEANRVKGIADAFWRDGSLVSGGAIVLGPITNGTVEARLAAAKVYIRGSVHDIEARNITISAVGTVVIGIRLRTYTVTYEQDPTLKGLAPGTRAQGEPGASALAMLGRWGFEGDGEEGDFFPIYTIKDGTIDTPTEPGMDDAWANLLARYDREAHGGYVVEGFNVKALGLDDTGRQAFTISEGTINVYGYKRTRPASARLRVAEEPEIMAIDDEPHAVNSGTQTIKVRYAPIAAVKEVTIIAEKTVTLTHGTYTGVSDTLPDPTVLSIRQVKQGATVYAPTADYKLTGAAVDWSPSGAEIAPGSTYQVTYRYLTNATPAYVTRDTFDITGAADDTTAFVKYDTKLPRYDAIVVDQTGSISYLKGISSLYAPQPATVAPTLHKLADVYNNWGLVPTVKQVATIRMPFADLRSLETMVGDLYALVAEERLQRDVDRKEVSSKRGVFVDPLLDDDMRDQGLPQNGAIFGGLLWLPVIPTVTIMPLSATTLAFTSENVFEQRQITGESKINPYASFAPPPTDVTLDPSVDLWTDTQNVWTSVFTSRIAWQRTGFAAGPLIGTTTETTARIVNSATVAEETIRQRSVGFMIHKWGYNEVLKKVKFDDIDVTPANVRADGNGTVVSSFQIPAGVPVGVKHVAFEGMGGSKADALYTAYGWLTTITNERTVVTTFWYSADPLAQTFRLSEPRQALGVDVKFTKVGDKSKPVRVQLREVELGIPTERVVAESLIDMNTVKIIDPLSVAPRVEADWTYAAFSRPVTLREDRSYAITLLTDDATHSVAIADLGGFDQINGWVTSNAFPLGTFLDGSDSRTWLPKPGRSLGFRLRCAKYAPATRSIEVGTLDVVNCSDLMPLIAAERPEGTAIEVEFEAPDGAKYITAPAVNVSLPVSITGTLKVRMRITGTPSLSALMLPFLQVVVGSIQPTGDYITRAFEAGTDSKVRLILDVYLPSTSTFEAKIQTGINAGLPVWSAANALTLEKATPLGDGWEERQYMLDHVSVSASRAYVKIGGGPAARANVRNIRAVAVKSTTGA</sequence>
<dbReference type="RefSeq" id="WP_015664817.1">
    <property type="nucleotide sequence ID" value="NC_020453.1"/>
</dbReference>
<reference evidence="2 3" key="1">
    <citation type="journal article" date="2013" name="Appl. Environ. Microbiol.">
        <title>Genome analysis suggests that the soil oligotrophic bacterium Agromonas oligotrophica (Bradyrhizobium oligotrophicum) is a nitrogen-fixing symbiont of Aeschynomene indica.</title>
        <authorList>
            <person name="Okubo T."/>
            <person name="Fukushima S."/>
            <person name="Itakura M."/>
            <person name="Oshima K."/>
            <person name="Longtonglang A."/>
            <person name="Teaumroong N."/>
            <person name="Mitsui H."/>
            <person name="Hattori M."/>
            <person name="Hattori R."/>
            <person name="Hattori T."/>
            <person name="Minamisawa K."/>
        </authorList>
    </citation>
    <scope>NUCLEOTIDE SEQUENCE [LARGE SCALE GENOMIC DNA]</scope>
    <source>
        <strain evidence="2 3">S58</strain>
    </source>
</reference>
<gene>
    <name evidence="2" type="ORF">S58_16800</name>
</gene>
<keyword evidence="3" id="KW-1185">Reference proteome</keyword>
<evidence type="ECO:0000259" key="1">
    <source>
        <dbReference type="Pfam" id="PF16075"/>
    </source>
</evidence>
<dbReference type="Proteomes" id="UP000011841">
    <property type="component" value="Chromosome"/>
</dbReference>